<dbReference type="PANTHER" id="PTHR35098:SF1">
    <property type="entry name" value="NODULIN-RELATED PROTEIN 2"/>
    <property type="match status" value="1"/>
</dbReference>
<dbReference type="EMBL" id="JANAVB010000598">
    <property type="protein sequence ID" value="KAJ6853536.1"/>
    <property type="molecule type" value="Genomic_DNA"/>
</dbReference>
<comment type="caution">
    <text evidence="3">The sequence shown here is derived from an EMBL/GenBank/DDBJ whole genome shotgun (WGS) entry which is preliminary data.</text>
</comment>
<evidence type="ECO:0000313" key="2">
    <source>
        <dbReference type="EMBL" id="KAJ6820479.1"/>
    </source>
</evidence>
<sequence>MATEENKEQNDVSPASLLSSAKVVAEAAQSALRHDPESLDKAKAADAAADLLDAASHYTKLDQSGYGKYVDKAEDYLHHVKPAPTGAVDTAGDSKEGDKKPTVTAGESEKDAEGGGGGSVDFMKMAQGFLK</sequence>
<evidence type="ECO:0000313" key="4">
    <source>
        <dbReference type="Proteomes" id="UP001140949"/>
    </source>
</evidence>
<dbReference type="AlphaFoldDB" id="A0AAX6IJU0"/>
<feature type="region of interest" description="Disordered" evidence="1">
    <location>
        <begin position="81"/>
        <end position="120"/>
    </location>
</feature>
<accession>A0AAX6IJU0</accession>
<name>A0AAX6IJU0_IRIPA</name>
<dbReference type="EMBL" id="JANAVB010025598">
    <property type="protein sequence ID" value="KAJ6820479.1"/>
    <property type="molecule type" value="Genomic_DNA"/>
</dbReference>
<feature type="compositionally biased region" description="Basic and acidic residues" evidence="1">
    <location>
        <begin position="92"/>
        <end position="113"/>
    </location>
</feature>
<keyword evidence="4" id="KW-1185">Reference proteome</keyword>
<protein>
    <submittedName>
        <fullName evidence="3">Nodulin-related protein 1-like</fullName>
    </submittedName>
</protein>
<organism evidence="3 4">
    <name type="scientific">Iris pallida</name>
    <name type="common">Sweet iris</name>
    <dbReference type="NCBI Taxonomy" id="29817"/>
    <lineage>
        <taxon>Eukaryota</taxon>
        <taxon>Viridiplantae</taxon>
        <taxon>Streptophyta</taxon>
        <taxon>Embryophyta</taxon>
        <taxon>Tracheophyta</taxon>
        <taxon>Spermatophyta</taxon>
        <taxon>Magnoliopsida</taxon>
        <taxon>Liliopsida</taxon>
        <taxon>Asparagales</taxon>
        <taxon>Iridaceae</taxon>
        <taxon>Iridoideae</taxon>
        <taxon>Irideae</taxon>
        <taxon>Iris</taxon>
    </lineage>
</organism>
<dbReference type="GO" id="GO:0010115">
    <property type="term" value="P:regulation of abscisic acid biosynthetic process"/>
    <property type="evidence" value="ECO:0007669"/>
    <property type="project" value="InterPro"/>
</dbReference>
<dbReference type="PANTHER" id="PTHR35098">
    <property type="entry name" value="EXPRESSED PROTEIN"/>
    <property type="match status" value="1"/>
</dbReference>
<dbReference type="InterPro" id="IPR040294">
    <property type="entry name" value="Nodulin-rel_1/2"/>
</dbReference>
<proteinExistence type="predicted"/>
<evidence type="ECO:0000313" key="3">
    <source>
        <dbReference type="EMBL" id="KAJ6853536.1"/>
    </source>
</evidence>
<reference evidence="3" key="1">
    <citation type="journal article" date="2023" name="GigaByte">
        <title>Genome assembly of the bearded iris, Iris pallida Lam.</title>
        <authorList>
            <person name="Bruccoleri R.E."/>
            <person name="Oakeley E.J."/>
            <person name="Faust A.M.E."/>
            <person name="Altorfer M."/>
            <person name="Dessus-Babus S."/>
            <person name="Burckhardt D."/>
            <person name="Oertli M."/>
            <person name="Naumann U."/>
            <person name="Petersen F."/>
            <person name="Wong J."/>
        </authorList>
    </citation>
    <scope>NUCLEOTIDE SEQUENCE</scope>
    <source>
        <strain evidence="3">GSM-AAB239-AS_SAM_17_03QT</strain>
    </source>
</reference>
<dbReference type="Proteomes" id="UP001140949">
    <property type="component" value="Unassembled WGS sequence"/>
</dbReference>
<dbReference type="GO" id="GO:0009408">
    <property type="term" value="P:response to heat"/>
    <property type="evidence" value="ECO:0007669"/>
    <property type="project" value="InterPro"/>
</dbReference>
<reference evidence="3" key="2">
    <citation type="submission" date="2023-04" db="EMBL/GenBank/DDBJ databases">
        <authorList>
            <person name="Bruccoleri R.E."/>
            <person name="Oakeley E.J."/>
            <person name="Faust A.-M."/>
            <person name="Dessus-Babus S."/>
            <person name="Altorfer M."/>
            <person name="Burckhardt D."/>
            <person name="Oertli M."/>
            <person name="Naumann U."/>
            <person name="Petersen F."/>
            <person name="Wong J."/>
        </authorList>
    </citation>
    <scope>NUCLEOTIDE SEQUENCE</scope>
    <source>
        <strain evidence="3">GSM-AAB239-AS_SAM_17_03QT</strain>
        <tissue evidence="3">Leaf</tissue>
    </source>
</reference>
<evidence type="ECO:0000256" key="1">
    <source>
        <dbReference type="SAM" id="MobiDB-lite"/>
    </source>
</evidence>
<gene>
    <name evidence="3" type="ORF">M6B38_249585</name>
    <name evidence="2" type="ORF">M6B38_397220</name>
</gene>